<dbReference type="RefSeq" id="WP_378246984.1">
    <property type="nucleotide sequence ID" value="NZ_JBHSKF010000004.1"/>
</dbReference>
<dbReference type="Gene3D" id="3.40.50.1820">
    <property type="entry name" value="alpha/beta hydrolase"/>
    <property type="match status" value="1"/>
</dbReference>
<evidence type="ECO:0000256" key="1">
    <source>
        <dbReference type="ARBA" id="ARBA00022670"/>
    </source>
</evidence>
<comment type="caution">
    <text evidence="6">The sequence shown here is derived from an EMBL/GenBank/DDBJ whole genome shotgun (WGS) entry which is preliminary data.</text>
</comment>
<dbReference type="EMBL" id="JBHSKF010000004">
    <property type="protein sequence ID" value="MFC5287743.1"/>
    <property type="molecule type" value="Genomic_DNA"/>
</dbReference>
<dbReference type="Pfam" id="PF00326">
    <property type="entry name" value="Peptidase_S9"/>
    <property type="match status" value="1"/>
</dbReference>
<keyword evidence="2" id="KW-0378">Hydrolase</keyword>
<dbReference type="InterPro" id="IPR029058">
    <property type="entry name" value="AB_hydrolase_fold"/>
</dbReference>
<keyword evidence="1" id="KW-0645">Protease</keyword>
<protein>
    <submittedName>
        <fullName evidence="6">Prolyl oligopeptidase family protein</fullName>
    </submittedName>
</protein>
<dbReference type="SUPFAM" id="SSF50993">
    <property type="entry name" value="Peptidase/esterase 'gauge' domain"/>
    <property type="match status" value="1"/>
</dbReference>
<dbReference type="Gene3D" id="2.130.10.120">
    <property type="entry name" value="Prolyl oligopeptidase, N-terminal domain"/>
    <property type="match status" value="1"/>
</dbReference>
<dbReference type="PANTHER" id="PTHR42881">
    <property type="entry name" value="PROLYL ENDOPEPTIDASE"/>
    <property type="match status" value="1"/>
</dbReference>
<dbReference type="Pfam" id="PF02897">
    <property type="entry name" value="Peptidase_S9_N"/>
    <property type="match status" value="1"/>
</dbReference>
<feature type="domain" description="Peptidase S9 prolyl oligopeptidase catalytic" evidence="4">
    <location>
        <begin position="464"/>
        <end position="666"/>
    </location>
</feature>
<dbReference type="Proteomes" id="UP001596157">
    <property type="component" value="Unassembled WGS sequence"/>
</dbReference>
<sequence length="668" mass="74000">MTNLDDPFQWLEGVTDADALGWVRERNAETTAELTGGERFTDLEREILEVLDADDRVPYPRRRGDFLYNFWQDAANPRGVWRRTTLESFRTDSPEWDVLLDIDALGRAEDENWVWKGAAVLRPDYHLALVELSRGGADATEVREFDLRTRAFVDGGFTLPEAKTRVGWIDADTIYVGTDFGEGSLTTSGYARVMKRWTRGTPVTEAVTVFEGKPEDVSAFAYRDHTPGFERDFVGRSPDFFTSEEFLLGPGGELSRIEVPDDASTSVHREWLLIHPRTDWTVGGTTYPAGSLLLADFDAYMAGGREITMVFEPDAHTSLQGWSWTKNYLVLSELQDVKSRLEVLTPGTWERAELPGAPEVGSAHIVDTDPDSSDEYFLESSGYLQPTTLVYGVVGGDAAVVKQAPALFDTSGLTVSQHFATSDDGTKVPYFVVGDGTPGPTLLYGYGGFEIALTPGYSASMGRAWLARGGTYVVANIRGGGEYGPAWHRAALRDKRMRAYEDFSSVAKDLVARGVTTAAQLGMQGGSNGGLLAGVMLTRYPELFGAVVCQVPLLDMRRYHILLAGASWMAEWGDPDEPADWEYLRHYSPYHLVQSGRTYPPVLFETSTRDDRVHPGHARKMAARMVEQGHAPWYYENIEGGHGAAADNKQRAFMAALAWEFLLRSLAD</sequence>
<dbReference type="InterPro" id="IPR001375">
    <property type="entry name" value="Peptidase_S9_cat"/>
</dbReference>
<name>A0ABW0EN71_9PSEU</name>
<accession>A0ABW0EN71</accession>
<organism evidence="6 7">
    <name type="scientific">Actinokineospora guangxiensis</name>
    <dbReference type="NCBI Taxonomy" id="1490288"/>
    <lineage>
        <taxon>Bacteria</taxon>
        <taxon>Bacillati</taxon>
        <taxon>Actinomycetota</taxon>
        <taxon>Actinomycetes</taxon>
        <taxon>Pseudonocardiales</taxon>
        <taxon>Pseudonocardiaceae</taxon>
        <taxon>Actinokineospora</taxon>
    </lineage>
</organism>
<keyword evidence="3" id="KW-0720">Serine protease</keyword>
<evidence type="ECO:0000256" key="3">
    <source>
        <dbReference type="ARBA" id="ARBA00022825"/>
    </source>
</evidence>
<evidence type="ECO:0000256" key="2">
    <source>
        <dbReference type="ARBA" id="ARBA00022801"/>
    </source>
</evidence>
<evidence type="ECO:0000259" key="5">
    <source>
        <dbReference type="Pfam" id="PF02897"/>
    </source>
</evidence>
<dbReference type="InterPro" id="IPR023302">
    <property type="entry name" value="Pept_S9A_N"/>
</dbReference>
<gene>
    <name evidence="6" type="ORF">ACFPM7_11840</name>
</gene>
<evidence type="ECO:0000313" key="6">
    <source>
        <dbReference type="EMBL" id="MFC5287743.1"/>
    </source>
</evidence>
<evidence type="ECO:0000259" key="4">
    <source>
        <dbReference type="Pfam" id="PF00326"/>
    </source>
</evidence>
<dbReference type="PRINTS" id="PR00862">
    <property type="entry name" value="PROLIGOPTASE"/>
</dbReference>
<evidence type="ECO:0000313" key="7">
    <source>
        <dbReference type="Proteomes" id="UP001596157"/>
    </source>
</evidence>
<feature type="domain" description="Peptidase S9A N-terminal" evidence="5">
    <location>
        <begin position="5"/>
        <end position="389"/>
    </location>
</feature>
<proteinExistence type="predicted"/>
<reference evidence="7" key="1">
    <citation type="journal article" date="2019" name="Int. J. Syst. Evol. Microbiol.">
        <title>The Global Catalogue of Microorganisms (GCM) 10K type strain sequencing project: providing services to taxonomists for standard genome sequencing and annotation.</title>
        <authorList>
            <consortium name="The Broad Institute Genomics Platform"/>
            <consortium name="The Broad Institute Genome Sequencing Center for Infectious Disease"/>
            <person name="Wu L."/>
            <person name="Ma J."/>
        </authorList>
    </citation>
    <scope>NUCLEOTIDE SEQUENCE [LARGE SCALE GENOMIC DNA]</scope>
    <source>
        <strain evidence="7">CCUG 59778</strain>
    </source>
</reference>
<keyword evidence="7" id="KW-1185">Reference proteome</keyword>
<dbReference type="InterPro" id="IPR051167">
    <property type="entry name" value="Prolyl_oligopep/macrocyclase"/>
</dbReference>
<dbReference type="InterPro" id="IPR002470">
    <property type="entry name" value="Peptidase_S9A"/>
</dbReference>
<dbReference type="SUPFAM" id="SSF53474">
    <property type="entry name" value="alpha/beta-Hydrolases"/>
    <property type="match status" value="1"/>
</dbReference>
<dbReference type="PANTHER" id="PTHR42881:SF13">
    <property type="entry name" value="PROLYL ENDOPEPTIDASE"/>
    <property type="match status" value="1"/>
</dbReference>